<name>A0A0V9R6L7_ECOLX</name>
<dbReference type="Proteomes" id="UP000843571">
    <property type="component" value="Unassembled WGS sequence"/>
</dbReference>
<evidence type="ECO:0000313" key="3">
    <source>
        <dbReference type="EMBL" id="KAB0123389.1"/>
    </source>
</evidence>
<keyword evidence="1" id="KW-1133">Transmembrane helix</keyword>
<protein>
    <submittedName>
        <fullName evidence="2">Uncharacterized protein</fullName>
    </submittedName>
</protein>
<reference evidence="3 4" key="2">
    <citation type="submission" date="2019-03" db="EMBL/GenBank/DDBJ databases">
        <title>Whole Genome Sequencing of Shiga-Toxin Escherichia coli Strains from Nebraska.</title>
        <authorList>
            <person name="Abdalhamid B."/>
            <person name="Mccutchen E.L."/>
            <person name="Bouska A.C."/>
            <person name="Hinrichs S.H."/>
            <person name="Iwen P.C."/>
        </authorList>
    </citation>
    <scope>NUCLEOTIDE SEQUENCE [LARGE SCALE GENOMIC DNA]</scope>
    <source>
        <strain evidence="3 4">STEC_170836</strain>
    </source>
</reference>
<evidence type="ECO:0000313" key="2">
    <source>
        <dbReference type="EMBL" id="HAH7771127.1"/>
    </source>
</evidence>
<evidence type="ECO:0000313" key="4">
    <source>
        <dbReference type="Proteomes" id="UP000327073"/>
    </source>
</evidence>
<reference evidence="2" key="1">
    <citation type="journal article" date="2018" name="Genome Biol.">
        <title>SKESA: strategic k-mer extension for scrupulous assemblies.</title>
        <authorList>
            <person name="Souvorov A."/>
            <person name="Agarwala R."/>
            <person name="Lipman D.J."/>
        </authorList>
    </citation>
    <scope>NUCLEOTIDE SEQUENCE [LARGE SCALE GENOMIC DNA]</scope>
    <source>
        <strain evidence="2">C0382</strain>
    </source>
</reference>
<gene>
    <name evidence="3" type="ORF">F7F11_16675</name>
    <name evidence="2" type="ORF">HIE29_004651</name>
</gene>
<keyword evidence="1" id="KW-0472">Membrane</keyword>
<proteinExistence type="predicted"/>
<accession>A0A0V9R6L7</accession>
<dbReference type="EMBL" id="VZEL01000017">
    <property type="protein sequence ID" value="KAB0123389.1"/>
    <property type="molecule type" value="Genomic_DNA"/>
</dbReference>
<reference evidence="2" key="3">
    <citation type="submission" date="2020-01" db="EMBL/GenBank/DDBJ databases">
        <authorList>
            <consortium name="NCBI Pathogen Detection Project"/>
        </authorList>
    </citation>
    <scope>NUCLEOTIDE SEQUENCE</scope>
    <source>
        <strain evidence="2">C0382</strain>
    </source>
</reference>
<feature type="transmembrane region" description="Helical" evidence="1">
    <location>
        <begin position="36"/>
        <end position="54"/>
    </location>
</feature>
<organism evidence="2">
    <name type="scientific">Escherichia coli</name>
    <dbReference type="NCBI Taxonomy" id="562"/>
    <lineage>
        <taxon>Bacteria</taxon>
        <taxon>Pseudomonadati</taxon>
        <taxon>Pseudomonadota</taxon>
        <taxon>Gammaproteobacteria</taxon>
        <taxon>Enterobacterales</taxon>
        <taxon>Enterobacteriaceae</taxon>
        <taxon>Escherichia</taxon>
    </lineage>
</organism>
<dbReference type="Proteomes" id="UP000327073">
    <property type="component" value="Unassembled WGS sequence"/>
</dbReference>
<evidence type="ECO:0000256" key="1">
    <source>
        <dbReference type="SAM" id="Phobius"/>
    </source>
</evidence>
<comment type="caution">
    <text evidence="2">The sequence shown here is derived from an EMBL/GenBank/DDBJ whole genome shotgun (WGS) entry which is preliminary data.</text>
</comment>
<keyword evidence="1" id="KW-0812">Transmembrane</keyword>
<dbReference type="AlphaFoldDB" id="A0A0V9R6L7"/>
<feature type="transmembrane region" description="Helical" evidence="1">
    <location>
        <begin position="7"/>
        <end position="30"/>
    </location>
</feature>
<sequence>MKIFIEYLLLIVSIAFVIDCIFTGVIRKVFSPVNEVVINALAIVLVFNSAFDVIKEVAA</sequence>
<dbReference type="EMBL" id="DABCJL010000015">
    <property type="protein sequence ID" value="HAH7771127.1"/>
    <property type="molecule type" value="Genomic_DNA"/>
</dbReference>